<sequence length="445" mass="50340">MTSKNLVIWSEGLFVKPQHFQQQQRALEHYANQRIGTVSEHLYGLSELELNQEYLSFGKIAIVRARGVMPDGSVFDIPNDQPPPVPLAITDASLANQVVYLTLPLRSDGVLEVQWPETYANMRYAARTEEVRDTHSQEGDYVSMDLASLHLQLTLERDDRSAFTGIALCRILDRRPDGSLVLDEAFYPTGLSLNAIPQLKRFLGETAGLMRERAKNIAERIGSPGQSGVADVTDFNLLQVLNRLYPYFIHLSRLRHVHPEQLYIAFSQACGELVTFTDEGRLPQEYPPYQHDNPRLSFRVLEETLRRALSTVLQPRAVSLPIIKQQYGILTAAVQDRGLLSSADFILAVRARMPLERLRQQFAQQAKVASMEKLGELVGLQLPGIPLSPLPVAPRHLPFHAGFTYFQLDRTHPSWQMMRDTAGFGFHIAGDFPELELQFWAIRSE</sequence>
<dbReference type="NCBIfam" id="TIGR03353">
    <property type="entry name" value="VI_chp_4"/>
    <property type="match status" value="1"/>
</dbReference>
<dbReference type="Proteomes" id="UP001430065">
    <property type="component" value="Unassembled WGS sequence"/>
</dbReference>
<protein>
    <submittedName>
        <fullName evidence="1">Type VI secretion system baseplate subunit TssK</fullName>
    </submittedName>
</protein>
<gene>
    <name evidence="1" type="primary">tssK</name>
    <name evidence="1" type="ORF">ISP20_19295</name>
</gene>
<keyword evidence="2" id="KW-1185">Reference proteome</keyword>
<evidence type="ECO:0000313" key="2">
    <source>
        <dbReference type="Proteomes" id="UP001430065"/>
    </source>
</evidence>
<accession>A0ABS2JWC2</accession>
<dbReference type="RefSeq" id="WP_204637764.1">
    <property type="nucleotide sequence ID" value="NZ_JADIKC010000010.1"/>
</dbReference>
<proteinExistence type="predicted"/>
<dbReference type="Pfam" id="PF05936">
    <property type="entry name" value="T6SS_VasE"/>
    <property type="match status" value="1"/>
</dbReference>
<dbReference type="PANTHER" id="PTHR35566">
    <property type="entry name" value="BLR3599 PROTEIN"/>
    <property type="match status" value="1"/>
</dbReference>
<reference evidence="1 2" key="1">
    <citation type="submission" date="2020-10" db="EMBL/GenBank/DDBJ databases">
        <title>Phylogeny of dyella-like bacteria.</title>
        <authorList>
            <person name="Fu J."/>
        </authorList>
    </citation>
    <scope>NUCLEOTIDE SEQUENCE [LARGE SCALE GENOMIC DNA]</scope>
    <source>
        <strain evidence="1 2">THG-B117</strain>
    </source>
</reference>
<name>A0ABS2JWC2_9GAMM</name>
<evidence type="ECO:0000313" key="1">
    <source>
        <dbReference type="EMBL" id="MBM7123317.1"/>
    </source>
</evidence>
<comment type="caution">
    <text evidence="1">The sequence shown here is derived from an EMBL/GenBank/DDBJ whole genome shotgun (WGS) entry which is preliminary data.</text>
</comment>
<dbReference type="InterPro" id="IPR010263">
    <property type="entry name" value="T6SS_TssK"/>
</dbReference>
<dbReference type="PANTHER" id="PTHR35566:SF1">
    <property type="entry name" value="TYPE VI SECRETION SYSTEM BASEPLATE COMPONENT TSSK1"/>
    <property type="match status" value="1"/>
</dbReference>
<dbReference type="EMBL" id="JADIKC010000010">
    <property type="protein sequence ID" value="MBM7123317.1"/>
    <property type="molecule type" value="Genomic_DNA"/>
</dbReference>
<organism evidence="1 2">
    <name type="scientific">Dyella kyungheensis</name>
    <dbReference type="NCBI Taxonomy" id="1242174"/>
    <lineage>
        <taxon>Bacteria</taxon>
        <taxon>Pseudomonadati</taxon>
        <taxon>Pseudomonadota</taxon>
        <taxon>Gammaproteobacteria</taxon>
        <taxon>Lysobacterales</taxon>
        <taxon>Rhodanobacteraceae</taxon>
        <taxon>Dyella</taxon>
    </lineage>
</organism>